<name>A0A9P7K4M0_9AGAR</name>
<gene>
    <name evidence="2" type="ORF">H0H81_009330</name>
</gene>
<feature type="region of interest" description="Disordered" evidence="1">
    <location>
        <begin position="162"/>
        <end position="191"/>
    </location>
</feature>
<proteinExistence type="predicted"/>
<dbReference type="Proteomes" id="UP000717328">
    <property type="component" value="Unassembled WGS sequence"/>
</dbReference>
<sequence length="574" mass="63591">MLTTLKNFVADRRSGLSKVATVVGGVYVVRSYIHDRLEEVKERLEEERIARETYAPIALSNRSTDGQSSSLHNRFNKNQEDASFIILGLMQMLSEQISSGMDVEGLTVELQARSKARHAARTSQIRPPSSLASSVDMLQEQDTRSDTGSAVISVASTSYHEATTSDMSTSGLQSWVETPGETGPSSEPRTNQAVEETEIFREKLAPSNVTNTEGSSVADSALVRILSSSITSSVSAMMTTAELWNEVKILTFTRTLTTLYTLTLLALLTNIQFTLLARAKYIHHMRERARAEAFSIGDILFGGDMDIEALLSGGKSSWGGQDAQDEEEQITDDVESRFLTMSWWILHMGWKDIGERVRRAVEEVFEGVSLKSKLSPGDVHRLLQDLRKRVEFPEDKPTSFLSALLPPTPETVQHVLMENGFASSSTHPYTDLLEFDFQSPQNSGFLPPLTSHLHRGQIQPRAFTALLDETRATLASPDFAIVLQRALDAAAGQLWLGVEREVWGSSATGSSRVEEMDEEKERMRLAGMLPGVARWSRLALDGVPSVVVDNVFALREVQCLSAIVFAKFEERMPR</sequence>
<dbReference type="EMBL" id="JABCKI010005985">
    <property type="protein sequence ID" value="KAG5636030.1"/>
    <property type="molecule type" value="Genomic_DNA"/>
</dbReference>
<dbReference type="PANTHER" id="PTHR28080:SF1">
    <property type="entry name" value="PEROXISOMAL BIOGENESIS FACTOR 3"/>
    <property type="match status" value="1"/>
</dbReference>
<evidence type="ECO:0000313" key="2">
    <source>
        <dbReference type="EMBL" id="KAG5636030.1"/>
    </source>
</evidence>
<keyword evidence="3" id="KW-1185">Reference proteome</keyword>
<evidence type="ECO:0000256" key="1">
    <source>
        <dbReference type="SAM" id="MobiDB-lite"/>
    </source>
</evidence>
<dbReference type="InterPro" id="IPR006966">
    <property type="entry name" value="Peroxin-3"/>
</dbReference>
<feature type="compositionally biased region" description="Polar residues" evidence="1">
    <location>
        <begin position="162"/>
        <end position="176"/>
    </location>
</feature>
<accession>A0A9P7K4M0</accession>
<dbReference type="PANTHER" id="PTHR28080">
    <property type="entry name" value="PEROXISOMAL BIOGENESIS FACTOR 3"/>
    <property type="match status" value="1"/>
</dbReference>
<reference evidence="2" key="1">
    <citation type="submission" date="2021-02" db="EMBL/GenBank/DDBJ databases">
        <authorList>
            <person name="Nieuwenhuis M."/>
            <person name="Van De Peppel L.J.J."/>
        </authorList>
    </citation>
    <scope>NUCLEOTIDE SEQUENCE</scope>
    <source>
        <strain evidence="2">D49</strain>
    </source>
</reference>
<evidence type="ECO:0008006" key="4">
    <source>
        <dbReference type="Google" id="ProtNLM"/>
    </source>
</evidence>
<dbReference type="OrthoDB" id="45930at2759"/>
<organism evidence="2 3">
    <name type="scientific">Sphagnurus paluster</name>
    <dbReference type="NCBI Taxonomy" id="117069"/>
    <lineage>
        <taxon>Eukaryota</taxon>
        <taxon>Fungi</taxon>
        <taxon>Dikarya</taxon>
        <taxon>Basidiomycota</taxon>
        <taxon>Agaricomycotina</taxon>
        <taxon>Agaricomycetes</taxon>
        <taxon>Agaricomycetidae</taxon>
        <taxon>Agaricales</taxon>
        <taxon>Tricholomatineae</taxon>
        <taxon>Lyophyllaceae</taxon>
        <taxon>Sphagnurus</taxon>
    </lineage>
</organism>
<protein>
    <recommendedName>
        <fullName evidence="4">Peroxisomal biogenesis factor 3</fullName>
    </recommendedName>
</protein>
<evidence type="ECO:0000313" key="3">
    <source>
        <dbReference type="Proteomes" id="UP000717328"/>
    </source>
</evidence>
<dbReference type="GO" id="GO:0045046">
    <property type="term" value="P:protein import into peroxisome membrane"/>
    <property type="evidence" value="ECO:0007669"/>
    <property type="project" value="TreeGrafter"/>
</dbReference>
<dbReference type="GO" id="GO:0030674">
    <property type="term" value="F:protein-macromolecule adaptor activity"/>
    <property type="evidence" value="ECO:0007669"/>
    <property type="project" value="TreeGrafter"/>
</dbReference>
<dbReference type="GO" id="GO:0005778">
    <property type="term" value="C:peroxisomal membrane"/>
    <property type="evidence" value="ECO:0007669"/>
    <property type="project" value="InterPro"/>
</dbReference>
<comment type="caution">
    <text evidence="2">The sequence shown here is derived from an EMBL/GenBank/DDBJ whole genome shotgun (WGS) entry which is preliminary data.</text>
</comment>
<reference evidence="2" key="2">
    <citation type="submission" date="2021-10" db="EMBL/GenBank/DDBJ databases">
        <title>Phylogenomics reveals ancestral predisposition of the termite-cultivated fungus Termitomyces towards a domesticated lifestyle.</title>
        <authorList>
            <person name="Auxier B."/>
            <person name="Grum-Grzhimaylo A."/>
            <person name="Cardenas M.E."/>
            <person name="Lodge J.D."/>
            <person name="Laessoe T."/>
            <person name="Pedersen O."/>
            <person name="Smith M.E."/>
            <person name="Kuyper T.W."/>
            <person name="Franco-Molano E.A."/>
            <person name="Baroni T.J."/>
            <person name="Aanen D.K."/>
        </authorList>
    </citation>
    <scope>NUCLEOTIDE SEQUENCE</scope>
    <source>
        <strain evidence="2">D49</strain>
    </source>
</reference>
<dbReference type="Pfam" id="PF04882">
    <property type="entry name" value="Peroxin-3"/>
    <property type="match status" value="1"/>
</dbReference>
<dbReference type="AlphaFoldDB" id="A0A9P7K4M0"/>